<dbReference type="Proteomes" id="UP000594380">
    <property type="component" value="Unassembled WGS sequence"/>
</dbReference>
<feature type="transmembrane region" description="Helical" evidence="1">
    <location>
        <begin position="12"/>
        <end position="32"/>
    </location>
</feature>
<comment type="caution">
    <text evidence="2">The sequence shown here is derived from an EMBL/GenBank/DDBJ whole genome shotgun (WGS) entry which is preliminary data.</text>
</comment>
<protein>
    <submittedName>
        <fullName evidence="2">(2,3-dihydroxybenzoyl)adenylate synthase</fullName>
    </submittedName>
</protein>
<evidence type="ECO:0000313" key="3">
    <source>
        <dbReference type="Proteomes" id="UP000594380"/>
    </source>
</evidence>
<gene>
    <name evidence="2" type="ORF">G5S42_37375</name>
</gene>
<reference evidence="2 3" key="1">
    <citation type="submission" date="2020-02" db="EMBL/GenBank/DDBJ databases">
        <title>Paraburkholderia simonii sp. nov. and Paraburkholderia youngii sp. nov. Brazilian and Mexican Mimosa-associated rhizobia.</title>
        <authorList>
            <person name="Mavima L."/>
            <person name="Beukes C.W."/>
            <person name="Chan W.Y."/>
            <person name="Palmer M."/>
            <person name="De Meyer S.E."/>
            <person name="James E.K."/>
            <person name="Venter S.N."/>
            <person name="Steenkamp E.T."/>
        </authorList>
    </citation>
    <scope>NUCLEOTIDE SEQUENCE [LARGE SCALE GENOMIC DNA]</scope>
    <source>
        <strain evidence="2 3">JPY169</strain>
    </source>
</reference>
<sequence>MLARGAFMIDRLGVSLLAVVPALAGMWLGSMVRQKISPKTFRRCFLYSSSSWVLELALHPFA</sequence>
<proteinExistence type="predicted"/>
<dbReference type="GeneID" id="301106026"/>
<evidence type="ECO:0000256" key="1">
    <source>
        <dbReference type="SAM" id="Phobius"/>
    </source>
</evidence>
<dbReference type="RefSeq" id="WP_176111698.1">
    <property type="nucleotide sequence ID" value="NZ_JAALDK010000002.1"/>
</dbReference>
<evidence type="ECO:0000313" key="2">
    <source>
        <dbReference type="EMBL" id="NUY05245.1"/>
    </source>
</evidence>
<keyword evidence="1" id="KW-0472">Membrane</keyword>
<organism evidence="2 3">
    <name type="scientific">Paraburkholderia youngii</name>
    <dbReference type="NCBI Taxonomy" id="2782701"/>
    <lineage>
        <taxon>Bacteria</taxon>
        <taxon>Pseudomonadati</taxon>
        <taxon>Pseudomonadota</taxon>
        <taxon>Betaproteobacteria</taxon>
        <taxon>Burkholderiales</taxon>
        <taxon>Burkholderiaceae</taxon>
        <taxon>Paraburkholderia</taxon>
    </lineage>
</organism>
<dbReference type="EMBL" id="JAALDK010000002">
    <property type="protein sequence ID" value="NUY05245.1"/>
    <property type="molecule type" value="Genomic_DNA"/>
</dbReference>
<keyword evidence="1" id="KW-0812">Transmembrane</keyword>
<dbReference type="AlphaFoldDB" id="A0A7Y6K6D4"/>
<name>A0A7Y6K6D4_9BURK</name>
<keyword evidence="1" id="KW-1133">Transmembrane helix</keyword>
<accession>A0A7Y6K6D4</accession>